<feature type="domain" description="ERAP1-like C-terminal" evidence="2">
    <location>
        <begin position="122"/>
        <end position="283"/>
    </location>
</feature>
<evidence type="ECO:0000313" key="4">
    <source>
        <dbReference type="Proteomes" id="UP001187531"/>
    </source>
</evidence>
<keyword evidence="4" id="KW-1185">Reference proteome</keyword>
<name>A0AA88H0H3_ARTSF</name>
<dbReference type="Pfam" id="PF11838">
    <property type="entry name" value="ERAP1_C"/>
    <property type="match status" value="1"/>
</dbReference>
<dbReference type="GO" id="GO:0042277">
    <property type="term" value="F:peptide binding"/>
    <property type="evidence" value="ECO:0007669"/>
    <property type="project" value="TreeGrafter"/>
</dbReference>
<proteinExistence type="inferred from homology"/>
<dbReference type="EMBL" id="JAVRJZ010005869">
    <property type="protein sequence ID" value="KAK2701320.1"/>
    <property type="molecule type" value="Genomic_DNA"/>
</dbReference>
<sequence length="337" mass="39374">MICSENTQHIVLHINDIDVHSETIKVSGEGVEDMVVNRTAFEMITQFFTIHLSGELIAGIQLGLSMSYFAKLNDGLGVTTDWWEMLWLNDGLATYLKFKGVDWVEHDMKMEQQYVNDAIYTWIICDNKVFEYYRVDYDEVNWDLLHDQLQNNHTQIDVINRAQIIDHALNLASANQIKKTYERALNITSYLKKEFDWLPWETLYNNFERLQNLLSGTEAGALLNSHIQRLALHLYEFYTFNEDPKDKALDLCLRKIAVRIACETNFAPCVEEAKNFFFNWTKGLEWRSQTLKNEIIFPTMGNNEDQTDSFSIILYFQGLTEDDLLGLTCKKELFLVR</sequence>
<organism evidence="3 4">
    <name type="scientific">Artemia franciscana</name>
    <name type="common">Brine shrimp</name>
    <name type="synonym">Artemia sanfranciscana</name>
    <dbReference type="NCBI Taxonomy" id="6661"/>
    <lineage>
        <taxon>Eukaryota</taxon>
        <taxon>Metazoa</taxon>
        <taxon>Ecdysozoa</taxon>
        <taxon>Arthropoda</taxon>
        <taxon>Crustacea</taxon>
        <taxon>Branchiopoda</taxon>
        <taxon>Anostraca</taxon>
        <taxon>Artemiidae</taxon>
        <taxon>Artemia</taxon>
    </lineage>
</organism>
<dbReference type="GO" id="GO:0005737">
    <property type="term" value="C:cytoplasm"/>
    <property type="evidence" value="ECO:0007669"/>
    <property type="project" value="TreeGrafter"/>
</dbReference>
<dbReference type="GO" id="GO:0005615">
    <property type="term" value="C:extracellular space"/>
    <property type="evidence" value="ECO:0007669"/>
    <property type="project" value="TreeGrafter"/>
</dbReference>
<dbReference type="InterPro" id="IPR050344">
    <property type="entry name" value="Peptidase_M1_aminopeptidases"/>
</dbReference>
<dbReference type="GO" id="GO:0070006">
    <property type="term" value="F:metalloaminopeptidase activity"/>
    <property type="evidence" value="ECO:0007669"/>
    <property type="project" value="TreeGrafter"/>
</dbReference>
<protein>
    <recommendedName>
        <fullName evidence="2">ERAP1-like C-terminal domain-containing protein</fullName>
    </recommendedName>
</protein>
<dbReference type="GO" id="GO:0006508">
    <property type="term" value="P:proteolysis"/>
    <property type="evidence" value="ECO:0007669"/>
    <property type="project" value="TreeGrafter"/>
</dbReference>
<dbReference type="SUPFAM" id="SSF55486">
    <property type="entry name" value="Metalloproteases ('zincins'), catalytic domain"/>
    <property type="match status" value="1"/>
</dbReference>
<dbReference type="PANTHER" id="PTHR11533">
    <property type="entry name" value="PROTEASE M1 ZINC METALLOPROTEASE"/>
    <property type="match status" value="1"/>
</dbReference>
<gene>
    <name evidence="3" type="ORF">QYM36_020017</name>
</gene>
<comment type="caution">
    <text evidence="3">The sequence shown here is derived from an EMBL/GenBank/DDBJ whole genome shotgun (WGS) entry which is preliminary data.</text>
</comment>
<dbReference type="AlphaFoldDB" id="A0AA88H0H3"/>
<dbReference type="InterPro" id="IPR042097">
    <property type="entry name" value="Aminopeptidase_N-like_N_sf"/>
</dbReference>
<evidence type="ECO:0000313" key="3">
    <source>
        <dbReference type="EMBL" id="KAK2701320.1"/>
    </source>
</evidence>
<reference evidence="3" key="1">
    <citation type="submission" date="2023-07" db="EMBL/GenBank/DDBJ databases">
        <title>Chromosome-level genome assembly of Artemia franciscana.</title>
        <authorList>
            <person name="Jo E."/>
        </authorList>
    </citation>
    <scope>NUCLEOTIDE SEQUENCE</scope>
    <source>
        <tissue evidence="3">Whole body</tissue>
    </source>
</reference>
<dbReference type="Gene3D" id="2.60.40.1730">
    <property type="entry name" value="tricorn interacting facor f3 domain"/>
    <property type="match status" value="1"/>
</dbReference>
<dbReference type="GO" id="GO:0016020">
    <property type="term" value="C:membrane"/>
    <property type="evidence" value="ECO:0007669"/>
    <property type="project" value="TreeGrafter"/>
</dbReference>
<dbReference type="InterPro" id="IPR024571">
    <property type="entry name" value="ERAP1-like_C_dom"/>
</dbReference>
<dbReference type="GO" id="GO:0043171">
    <property type="term" value="P:peptide catabolic process"/>
    <property type="evidence" value="ECO:0007669"/>
    <property type="project" value="TreeGrafter"/>
</dbReference>
<dbReference type="Gene3D" id="1.25.50.20">
    <property type="match status" value="1"/>
</dbReference>
<comment type="similarity">
    <text evidence="1">Belongs to the peptidase M1 family.</text>
</comment>
<accession>A0AA88H0H3</accession>
<dbReference type="SUPFAM" id="SSF63737">
    <property type="entry name" value="Leukotriene A4 hydrolase N-terminal domain"/>
    <property type="match status" value="1"/>
</dbReference>
<dbReference type="PANTHER" id="PTHR11533:SF294">
    <property type="entry name" value="THYROTROPIN-RELEASING HORMONE-DEGRADING ECTOENZYME"/>
    <property type="match status" value="1"/>
</dbReference>
<evidence type="ECO:0000259" key="2">
    <source>
        <dbReference type="Pfam" id="PF11838"/>
    </source>
</evidence>
<dbReference type="GO" id="GO:0008270">
    <property type="term" value="F:zinc ion binding"/>
    <property type="evidence" value="ECO:0007669"/>
    <property type="project" value="TreeGrafter"/>
</dbReference>
<evidence type="ECO:0000256" key="1">
    <source>
        <dbReference type="ARBA" id="ARBA00010136"/>
    </source>
</evidence>
<dbReference type="Proteomes" id="UP001187531">
    <property type="component" value="Unassembled WGS sequence"/>
</dbReference>